<keyword evidence="4" id="KW-1185">Reference proteome</keyword>
<dbReference type="EMBL" id="BAAAKW010000017">
    <property type="protein sequence ID" value="GAA1212597.1"/>
    <property type="molecule type" value="Genomic_DNA"/>
</dbReference>
<evidence type="ECO:0008006" key="5">
    <source>
        <dbReference type="Google" id="ProtNLM"/>
    </source>
</evidence>
<name>A0ABP4G3N6_9MICO</name>
<feature type="domain" description="IPT/TIG" evidence="1">
    <location>
        <begin position="53"/>
        <end position="136"/>
    </location>
</feature>
<accession>A0ABP4G3N6</accession>
<organism evidence="3 4">
    <name type="scientific">Rhodoglobus aureus</name>
    <dbReference type="NCBI Taxonomy" id="191497"/>
    <lineage>
        <taxon>Bacteria</taxon>
        <taxon>Bacillati</taxon>
        <taxon>Actinomycetota</taxon>
        <taxon>Actinomycetes</taxon>
        <taxon>Micrococcales</taxon>
        <taxon>Microbacteriaceae</taxon>
        <taxon>Rhodoglobus</taxon>
    </lineage>
</organism>
<dbReference type="Gene3D" id="2.60.40.10">
    <property type="entry name" value="Immunoglobulins"/>
    <property type="match status" value="1"/>
</dbReference>
<evidence type="ECO:0000259" key="2">
    <source>
        <dbReference type="Pfam" id="PF12671"/>
    </source>
</evidence>
<dbReference type="Pfam" id="PF01833">
    <property type="entry name" value="TIG"/>
    <property type="match status" value="1"/>
</dbReference>
<dbReference type="CDD" id="cd00102">
    <property type="entry name" value="IPT"/>
    <property type="match status" value="1"/>
</dbReference>
<dbReference type="InterPro" id="IPR013783">
    <property type="entry name" value="Ig-like_fold"/>
</dbReference>
<evidence type="ECO:0000313" key="4">
    <source>
        <dbReference type="Proteomes" id="UP001500943"/>
    </source>
</evidence>
<reference evidence="4" key="1">
    <citation type="journal article" date="2019" name="Int. J. Syst. Evol. Microbiol.">
        <title>The Global Catalogue of Microorganisms (GCM) 10K type strain sequencing project: providing services to taxonomists for standard genome sequencing and annotation.</title>
        <authorList>
            <consortium name="The Broad Institute Genomics Platform"/>
            <consortium name="The Broad Institute Genome Sequencing Center for Infectious Disease"/>
            <person name="Wu L."/>
            <person name="Ma J."/>
        </authorList>
    </citation>
    <scope>NUCLEOTIDE SEQUENCE [LARGE SCALE GENOMIC DNA]</scope>
    <source>
        <strain evidence="4">JCM 12762</strain>
    </source>
</reference>
<dbReference type="Pfam" id="PF12671">
    <property type="entry name" value="Amidase_6"/>
    <property type="match status" value="1"/>
</dbReference>
<dbReference type="InterPro" id="IPR024301">
    <property type="entry name" value="Amidase_6"/>
</dbReference>
<dbReference type="SUPFAM" id="SSF54001">
    <property type="entry name" value="Cysteine proteinases"/>
    <property type="match status" value="1"/>
</dbReference>
<dbReference type="InterPro" id="IPR038765">
    <property type="entry name" value="Papain-like_cys_pep_sf"/>
</dbReference>
<dbReference type="PANTHER" id="PTHR40032">
    <property type="entry name" value="EXPORTED PROTEIN-RELATED"/>
    <property type="match status" value="1"/>
</dbReference>
<gene>
    <name evidence="3" type="ORF">GCM10009655_09850</name>
</gene>
<evidence type="ECO:0000259" key="1">
    <source>
        <dbReference type="Pfam" id="PF01833"/>
    </source>
</evidence>
<sequence length="301" mass="32077">MTSRYLVRRLGVSAAVLGLVAAVTAFVIIAAPDAQTPSTSEQKKAAVVIPAEPEVNSVSSLTGSLVGGESIVIAGTALSADSEVTFGGVPATDVVQSDDGSLTVTVPASTDYQPATVAVEVVADEAAVPSSTAFEYTYKASTPVDQQMQYLMAHWNDYNIAEYGDLNPVGGDCANFASQSLLQRGWEMTDAWFNYDAGADWSGAWGYVPSFENWLTANPELGATQLSFDERSEAKVGDLVVFDWNDNDYLDHIQVVSSVTTEDGVTTVEMVGHNLDTNYRDLDTTITVDHPGATGHFWSIP</sequence>
<protein>
    <recommendedName>
        <fullName evidence="5">IPT/TIG domain-containing protein</fullName>
    </recommendedName>
</protein>
<evidence type="ECO:0000313" key="3">
    <source>
        <dbReference type="EMBL" id="GAA1212597.1"/>
    </source>
</evidence>
<dbReference type="InterPro" id="IPR014756">
    <property type="entry name" value="Ig_E-set"/>
</dbReference>
<dbReference type="PANTHER" id="PTHR40032:SF1">
    <property type="entry name" value="EXPORTED PROTEIN"/>
    <property type="match status" value="1"/>
</dbReference>
<comment type="caution">
    <text evidence="3">The sequence shown here is derived from an EMBL/GenBank/DDBJ whole genome shotgun (WGS) entry which is preliminary data.</text>
</comment>
<dbReference type="RefSeq" id="WP_343923724.1">
    <property type="nucleotide sequence ID" value="NZ_BAAAKW010000017.1"/>
</dbReference>
<dbReference type="InterPro" id="IPR002909">
    <property type="entry name" value="IPT_dom"/>
</dbReference>
<dbReference type="SUPFAM" id="SSF81296">
    <property type="entry name" value="E set domains"/>
    <property type="match status" value="1"/>
</dbReference>
<dbReference type="Proteomes" id="UP001500943">
    <property type="component" value="Unassembled WGS sequence"/>
</dbReference>
<feature type="domain" description="Putative amidase" evidence="2">
    <location>
        <begin position="147"/>
        <end position="286"/>
    </location>
</feature>
<proteinExistence type="predicted"/>